<gene>
    <name evidence="2" type="ORF">Q9L58_010690</name>
</gene>
<dbReference type="EMBL" id="JBBBZM010000625">
    <property type="protein sequence ID" value="KAL0630463.1"/>
    <property type="molecule type" value="Genomic_DNA"/>
</dbReference>
<accession>A0ABR3G3D4</accession>
<dbReference type="PROSITE" id="PS50076">
    <property type="entry name" value="DNAJ_2"/>
    <property type="match status" value="1"/>
</dbReference>
<name>A0ABR3G3D4_9PEZI</name>
<dbReference type="Pfam" id="PF00226">
    <property type="entry name" value="DnaJ"/>
    <property type="match status" value="1"/>
</dbReference>
<reference evidence="2 3" key="1">
    <citation type="submission" date="2024-02" db="EMBL/GenBank/DDBJ databases">
        <title>Discinaceae phylogenomics.</title>
        <authorList>
            <person name="Dirks A.C."/>
            <person name="James T.Y."/>
        </authorList>
    </citation>
    <scope>NUCLEOTIDE SEQUENCE [LARGE SCALE GENOMIC DNA]</scope>
    <source>
        <strain evidence="2 3">ACD0624</strain>
    </source>
</reference>
<organism evidence="2 3">
    <name type="scientific">Discina gigas</name>
    <dbReference type="NCBI Taxonomy" id="1032678"/>
    <lineage>
        <taxon>Eukaryota</taxon>
        <taxon>Fungi</taxon>
        <taxon>Dikarya</taxon>
        <taxon>Ascomycota</taxon>
        <taxon>Pezizomycotina</taxon>
        <taxon>Pezizomycetes</taxon>
        <taxon>Pezizales</taxon>
        <taxon>Discinaceae</taxon>
        <taxon>Discina</taxon>
    </lineage>
</organism>
<dbReference type="CDD" id="cd06257">
    <property type="entry name" value="DnaJ"/>
    <property type="match status" value="1"/>
</dbReference>
<comment type="caution">
    <text evidence="2">The sequence shown here is derived from an EMBL/GenBank/DDBJ whole genome shotgun (WGS) entry which is preliminary data.</text>
</comment>
<dbReference type="InterPro" id="IPR036869">
    <property type="entry name" value="J_dom_sf"/>
</dbReference>
<dbReference type="Proteomes" id="UP001447188">
    <property type="component" value="Unassembled WGS sequence"/>
</dbReference>
<dbReference type="SUPFAM" id="SSF46565">
    <property type="entry name" value="Chaperone J-domain"/>
    <property type="match status" value="1"/>
</dbReference>
<feature type="domain" description="J" evidence="1">
    <location>
        <begin position="119"/>
        <end position="183"/>
    </location>
</feature>
<evidence type="ECO:0000259" key="1">
    <source>
        <dbReference type="PROSITE" id="PS50076"/>
    </source>
</evidence>
<dbReference type="Gene3D" id="1.10.287.110">
    <property type="entry name" value="DnaJ domain"/>
    <property type="match status" value="1"/>
</dbReference>
<evidence type="ECO:0000313" key="3">
    <source>
        <dbReference type="Proteomes" id="UP001447188"/>
    </source>
</evidence>
<dbReference type="PRINTS" id="PR00625">
    <property type="entry name" value="JDOMAIN"/>
</dbReference>
<dbReference type="InterPro" id="IPR001623">
    <property type="entry name" value="DnaJ_domain"/>
</dbReference>
<sequence length="183" mass="20969">MPSLTKIEQCVYDVDGIRASLSGLSTGLQNYWKNRFNGDTNVAEFSRRFSTRYPNVDIVLYDGLGRVANGNYLMKNLRKTHQFGWIQETASLYNEYIESLQFALQQATQTSNVAPAQPDPYAVLGVDQNTPIEEIRQAYQLLIRRFHPDKLSGLGLDQAFIQFGNERTQLINRARDQIFQRAK</sequence>
<proteinExistence type="predicted"/>
<protein>
    <recommendedName>
        <fullName evidence="1">J domain-containing protein</fullName>
    </recommendedName>
</protein>
<keyword evidence="3" id="KW-1185">Reference proteome</keyword>
<evidence type="ECO:0000313" key="2">
    <source>
        <dbReference type="EMBL" id="KAL0630463.1"/>
    </source>
</evidence>